<evidence type="ECO:0008006" key="4">
    <source>
        <dbReference type="Google" id="ProtNLM"/>
    </source>
</evidence>
<accession>A0A1G1W7N4</accession>
<feature type="transmembrane region" description="Helical" evidence="1">
    <location>
        <begin position="133"/>
        <end position="153"/>
    </location>
</feature>
<evidence type="ECO:0000256" key="1">
    <source>
        <dbReference type="SAM" id="Phobius"/>
    </source>
</evidence>
<keyword evidence="1" id="KW-0812">Transmembrane</keyword>
<sequence length="511" mass="55206">MKRLEFDENSKLADILKKIQQNEESEIEILTTPQVSLLKLGLNKEVVRLVGQASGKKVFFKDELAAKKPEAAVGGAAVEVEKDAGKLASDNLGFTEGKDVVEEPKAEPAPAEVPVKKKWFFLPKIPPLKGPKWLYFLAGFILLIILGTLFLFWSVPSATVIFLTEKQFKEAELTLVASPTADKADAEKGIIPTQMLDTTGEDVAEAKATGTKTIGTPAKGRVAIVNRDTAEKKYFAGTVITPASGPATQFTLDAAATISASPLGCGANPSPPCSEAAVDVTAKAIGEEGNLAAGTVLKVGNADVNLVFAVNGTNFTGGTSKKVTVISSDDQKKAKEDLIKKMEEKAKKDLEEKNPDIVIAEGGLENTVVDEAYSNKIDEEAQDFRVTLKLKFTARVFSEKDLKDLLIASISDSLPAGYSVDQERSVVESEVLEKLGEDLKVLGKIKAELVPDIPVEDIKKNLAGKNFNEADQYLKSLGYEFEVKVNPPIFRIFGTMPYSGKRIEIKISQKD</sequence>
<evidence type="ECO:0000313" key="2">
    <source>
        <dbReference type="EMBL" id="OGY23668.1"/>
    </source>
</evidence>
<dbReference type="Proteomes" id="UP000178493">
    <property type="component" value="Unassembled WGS sequence"/>
</dbReference>
<gene>
    <name evidence="2" type="ORF">A2126_02360</name>
</gene>
<protein>
    <recommendedName>
        <fullName evidence="4">Baseplate protein J-like domain-containing protein</fullName>
    </recommendedName>
</protein>
<proteinExistence type="predicted"/>
<name>A0A1G1W7N4_9BACT</name>
<organism evidence="2 3">
    <name type="scientific">Candidatus Woykebacteria bacterium GWB1_45_5</name>
    <dbReference type="NCBI Taxonomy" id="1802592"/>
    <lineage>
        <taxon>Bacteria</taxon>
        <taxon>Candidatus Woykeibacteriota</taxon>
    </lineage>
</organism>
<keyword evidence="1" id="KW-1133">Transmembrane helix</keyword>
<evidence type="ECO:0000313" key="3">
    <source>
        <dbReference type="Proteomes" id="UP000178493"/>
    </source>
</evidence>
<reference evidence="2 3" key="1">
    <citation type="journal article" date="2016" name="Nat. Commun.">
        <title>Thousands of microbial genomes shed light on interconnected biogeochemical processes in an aquifer system.</title>
        <authorList>
            <person name="Anantharaman K."/>
            <person name="Brown C.T."/>
            <person name="Hug L.A."/>
            <person name="Sharon I."/>
            <person name="Castelle C.J."/>
            <person name="Probst A.J."/>
            <person name="Thomas B.C."/>
            <person name="Singh A."/>
            <person name="Wilkins M.J."/>
            <person name="Karaoz U."/>
            <person name="Brodie E.L."/>
            <person name="Williams K.H."/>
            <person name="Hubbard S.S."/>
            <person name="Banfield J.F."/>
        </authorList>
    </citation>
    <scope>NUCLEOTIDE SEQUENCE [LARGE SCALE GENOMIC DNA]</scope>
</reference>
<dbReference type="EMBL" id="MHCO01000030">
    <property type="protein sequence ID" value="OGY23668.1"/>
    <property type="molecule type" value="Genomic_DNA"/>
</dbReference>
<dbReference type="AlphaFoldDB" id="A0A1G1W7N4"/>
<keyword evidence="1" id="KW-0472">Membrane</keyword>
<comment type="caution">
    <text evidence="2">The sequence shown here is derived from an EMBL/GenBank/DDBJ whole genome shotgun (WGS) entry which is preliminary data.</text>
</comment>